<dbReference type="FunFam" id="3.20.20.80:FF:000003">
    <property type="entry name" value="1,4-alpha-glucan branching enzyme GlgB"/>
    <property type="match status" value="1"/>
</dbReference>
<dbReference type="NCBIfam" id="NF003811">
    <property type="entry name" value="PRK05402.1"/>
    <property type="match status" value="1"/>
</dbReference>
<dbReference type="Pfam" id="PF02922">
    <property type="entry name" value="CBM_48"/>
    <property type="match status" value="1"/>
</dbReference>
<dbReference type="Pfam" id="PF22019">
    <property type="entry name" value="GlgB_N"/>
    <property type="match status" value="1"/>
</dbReference>
<dbReference type="STRING" id="1860122.A9404_01240"/>
<dbReference type="Gene3D" id="2.60.40.10">
    <property type="entry name" value="Immunoglobulins"/>
    <property type="match status" value="2"/>
</dbReference>
<dbReference type="PANTHER" id="PTHR43651">
    <property type="entry name" value="1,4-ALPHA-GLUCAN-BRANCHING ENZYME"/>
    <property type="match status" value="1"/>
</dbReference>
<protein>
    <recommendedName>
        <fullName evidence="10">1,4-alpha-glucan branching enzyme GlgB</fullName>
        <ecNumber evidence="10">2.4.1.18</ecNumber>
    </recommendedName>
    <alternativeName>
        <fullName evidence="10">1,4-alpha-D-glucan:1,4-alpha-D-glucan 6-glucosyl-transferase</fullName>
    </alternativeName>
    <alternativeName>
        <fullName evidence="10">Alpha-(1-&gt;4)-glucan branching enzyme</fullName>
    </alternativeName>
    <alternativeName>
        <fullName evidence="10">Glycogen branching enzyme</fullName>
        <shortName evidence="10">BE</shortName>
    </alternativeName>
</protein>
<dbReference type="PIRSF" id="PIRSF000463">
    <property type="entry name" value="GlgB"/>
    <property type="match status" value="1"/>
</dbReference>
<comment type="pathway">
    <text evidence="3 10">Glycan biosynthesis; glycogen biosynthesis.</text>
</comment>
<evidence type="ECO:0000256" key="11">
    <source>
        <dbReference type="PIRSR" id="PIRSR000463-1"/>
    </source>
</evidence>
<dbReference type="InterPro" id="IPR014756">
    <property type="entry name" value="Ig_E-set"/>
</dbReference>
<keyword evidence="8 10" id="KW-0320">Glycogen biosynthesis</keyword>
<dbReference type="CDD" id="cd11322">
    <property type="entry name" value="AmyAc_Glg_BE"/>
    <property type="match status" value="1"/>
</dbReference>
<organism evidence="13 14">
    <name type="scientific">Halothiobacillus diazotrophicus</name>
    <dbReference type="NCBI Taxonomy" id="1860122"/>
    <lineage>
        <taxon>Bacteria</taxon>
        <taxon>Pseudomonadati</taxon>
        <taxon>Pseudomonadota</taxon>
        <taxon>Gammaproteobacteria</taxon>
        <taxon>Chromatiales</taxon>
        <taxon>Halothiobacillaceae</taxon>
        <taxon>Halothiobacillus</taxon>
    </lineage>
</organism>
<dbReference type="PANTHER" id="PTHR43651:SF3">
    <property type="entry name" value="1,4-ALPHA-GLUCAN-BRANCHING ENZYME"/>
    <property type="match status" value="1"/>
</dbReference>
<dbReference type="FunFam" id="2.60.40.10:FF:000169">
    <property type="entry name" value="1,4-alpha-glucan branching enzyme GlgB"/>
    <property type="match status" value="1"/>
</dbReference>
<keyword evidence="14" id="KW-1185">Reference proteome</keyword>
<evidence type="ECO:0000259" key="12">
    <source>
        <dbReference type="SMART" id="SM00642"/>
    </source>
</evidence>
<evidence type="ECO:0000256" key="2">
    <source>
        <dbReference type="ARBA" id="ARBA00002953"/>
    </source>
</evidence>
<evidence type="ECO:0000256" key="9">
    <source>
        <dbReference type="ARBA" id="ARBA00023277"/>
    </source>
</evidence>
<dbReference type="Gene3D" id="3.20.20.80">
    <property type="entry name" value="Glycosidases"/>
    <property type="match status" value="1"/>
</dbReference>
<dbReference type="RefSeq" id="WP_066097932.1">
    <property type="nucleotide sequence ID" value="NZ_CP016027.1"/>
</dbReference>
<dbReference type="GO" id="GO:0043169">
    <property type="term" value="F:cation binding"/>
    <property type="evidence" value="ECO:0007669"/>
    <property type="project" value="InterPro"/>
</dbReference>
<dbReference type="CDD" id="cd02855">
    <property type="entry name" value="E_set_GBE_prok_N"/>
    <property type="match status" value="1"/>
</dbReference>
<accession>A0A191ZE82</accession>
<comment type="similarity">
    <text evidence="4 10">Belongs to the glycosyl hydrolase 13 family. GlgB subfamily.</text>
</comment>
<dbReference type="Gene3D" id="2.60.40.1180">
    <property type="entry name" value="Golgi alpha-mannosidase II"/>
    <property type="match status" value="1"/>
</dbReference>
<proteinExistence type="inferred from homology"/>
<dbReference type="EMBL" id="CP016027">
    <property type="protein sequence ID" value="ANJ66178.1"/>
    <property type="molecule type" value="Genomic_DNA"/>
</dbReference>
<sequence>MTLDLQALLEARLHDPFALLGRHPISQKQGRFHTFQPQARQVWLLMADGQATPLSPDVRFPGVFHGEFPLDGLPDHPTLRIEPRSGATYEIVDPYSFAPTLGDMDLYLFGEGKHYELWKMMGAHPATIDQIDGVRFAVWAPNAERVSVVGDFNNWDGRRHPMRVRGSSGVWELFIPGLKGEDLYKFEIRNRANGSISVRTDPMGRHFEHRPKTAAKVTPPSAFPWTDEAWLSARTHRNWFTAPMNIYEVHLGSWRMQEGRFLSYTEAADQLIPYVQERGFTHIELLPITEHPFDGSWGYQTTGYFAPTSRFGTPDEFRYFVNRAHEAGIGIILDWVPAHFPRDEFALAKFDGTALYEHEDPRRGEHRDWGTLIFNYGRNEVRNFLIASALYWIEEMHLDGLRVDAVASMLYLDYSRNHGDWLPNAYGGRENLEAIDFLRQLNHVTQSRNPGALVMAEESTAWPLVSRPPEVGGLGFSLKWNMGWMNDTLRYFQEDPINRQYHHNNLTFGLLYCFTENFILPLSHDEVVHGKGSLLNKMPGDEWQRFANLRLLLAYQYTYPGKKLLFMGNEFGQGNEWSHERPLDWWVCQYAFHQGIDRLTTTLSHCYRNESALHERDFEGSGFEWNDCNDRQNSIISYLRHSEESTLLTILNFTPVVRQDYRIGIPMASRMELIVNTDDETFGGSGHDIALRHNNQIPSHGKASSIDINLPALSAIIIKIR</sequence>
<feature type="active site" description="Nucleophile" evidence="10 11">
    <location>
        <position position="404"/>
    </location>
</feature>
<keyword evidence="5 10" id="KW-0321">Glycogen metabolism</keyword>
<dbReference type="InterPro" id="IPR054169">
    <property type="entry name" value="GlgB_N"/>
</dbReference>
<keyword evidence="7 10" id="KW-0808">Transferase</keyword>
<evidence type="ECO:0000256" key="5">
    <source>
        <dbReference type="ARBA" id="ARBA00022600"/>
    </source>
</evidence>
<dbReference type="OrthoDB" id="9800174at2"/>
<comment type="catalytic activity">
    <reaction evidence="1 10">
        <text>Transfers a segment of a (1-&gt;4)-alpha-D-glucan chain to a primary hydroxy group in a similar glucan chain.</text>
        <dbReference type="EC" id="2.4.1.18"/>
    </reaction>
</comment>
<evidence type="ECO:0000256" key="10">
    <source>
        <dbReference type="HAMAP-Rule" id="MF_00685"/>
    </source>
</evidence>
<dbReference type="GO" id="GO:0003844">
    <property type="term" value="F:1,4-alpha-glucan branching enzyme activity"/>
    <property type="evidence" value="ECO:0007669"/>
    <property type="project" value="UniProtKB-UniRule"/>
</dbReference>
<evidence type="ECO:0000313" key="13">
    <source>
        <dbReference type="EMBL" id="ANJ66178.1"/>
    </source>
</evidence>
<dbReference type="UniPathway" id="UPA00164"/>
<evidence type="ECO:0000313" key="14">
    <source>
        <dbReference type="Proteomes" id="UP000078596"/>
    </source>
</evidence>
<gene>
    <name evidence="10" type="primary">glgB</name>
    <name evidence="13" type="ORF">A9404_01240</name>
</gene>
<dbReference type="SMART" id="SM00642">
    <property type="entry name" value="Aamy"/>
    <property type="match status" value="1"/>
</dbReference>
<dbReference type="NCBIfam" id="NF008967">
    <property type="entry name" value="PRK12313.1"/>
    <property type="match status" value="1"/>
</dbReference>
<dbReference type="InterPro" id="IPR006047">
    <property type="entry name" value="GH13_cat_dom"/>
</dbReference>
<dbReference type="Pfam" id="PF02806">
    <property type="entry name" value="Alpha-amylase_C"/>
    <property type="match status" value="1"/>
</dbReference>
<dbReference type="EC" id="2.4.1.18" evidence="10"/>
<dbReference type="InterPro" id="IPR004193">
    <property type="entry name" value="Glyco_hydro_13_N"/>
</dbReference>
<dbReference type="Pfam" id="PF00128">
    <property type="entry name" value="Alpha-amylase"/>
    <property type="match status" value="1"/>
</dbReference>
<feature type="domain" description="Glycosyl hydrolase family 13 catalytic" evidence="12">
    <location>
        <begin position="248"/>
        <end position="602"/>
    </location>
</feature>
<dbReference type="Proteomes" id="UP000078596">
    <property type="component" value="Chromosome"/>
</dbReference>
<feature type="active site" description="Proton donor" evidence="10 11">
    <location>
        <position position="457"/>
    </location>
</feature>
<dbReference type="InterPro" id="IPR006407">
    <property type="entry name" value="GlgB"/>
</dbReference>
<evidence type="ECO:0000256" key="6">
    <source>
        <dbReference type="ARBA" id="ARBA00022676"/>
    </source>
</evidence>
<dbReference type="GO" id="GO:0005829">
    <property type="term" value="C:cytosol"/>
    <property type="evidence" value="ECO:0007669"/>
    <property type="project" value="TreeGrafter"/>
</dbReference>
<evidence type="ECO:0000256" key="3">
    <source>
        <dbReference type="ARBA" id="ARBA00004964"/>
    </source>
</evidence>
<dbReference type="InterPro" id="IPR013783">
    <property type="entry name" value="Ig-like_fold"/>
</dbReference>
<dbReference type="NCBIfam" id="TIGR01515">
    <property type="entry name" value="branching_enzym"/>
    <property type="match status" value="1"/>
</dbReference>
<evidence type="ECO:0000256" key="1">
    <source>
        <dbReference type="ARBA" id="ARBA00000826"/>
    </source>
</evidence>
<dbReference type="SUPFAM" id="SSF81296">
    <property type="entry name" value="E set domains"/>
    <property type="match status" value="2"/>
</dbReference>
<keyword evidence="9 10" id="KW-0119">Carbohydrate metabolism</keyword>
<reference evidence="13 14" key="1">
    <citation type="submission" date="2016-06" db="EMBL/GenBank/DDBJ databases">
        <title>Insight into the functional genes involving in sulfur oxidation in Pearl River water.</title>
        <authorList>
            <person name="Luo J."/>
            <person name="Tan X."/>
            <person name="Lin W."/>
        </authorList>
    </citation>
    <scope>NUCLEOTIDE SEQUENCE [LARGE SCALE GENOMIC DNA]</scope>
    <source>
        <strain evidence="13 14">LS2</strain>
    </source>
</reference>
<comment type="subunit">
    <text evidence="10">Monomer.</text>
</comment>
<evidence type="ECO:0000256" key="7">
    <source>
        <dbReference type="ARBA" id="ARBA00022679"/>
    </source>
</evidence>
<comment type="function">
    <text evidence="2 10">Catalyzes the formation of the alpha-1,6-glucosidic linkages in glycogen by scission of a 1,4-alpha-linked oligosaccharide from growing alpha-1,4-glucan chains and the subsequent attachment of the oligosaccharide to the alpha-1,6 position.</text>
</comment>
<dbReference type="SUPFAM" id="SSF51445">
    <property type="entry name" value="(Trans)glycosidases"/>
    <property type="match status" value="1"/>
</dbReference>
<keyword evidence="6 10" id="KW-0328">Glycosyltransferase</keyword>
<dbReference type="GO" id="GO:0004553">
    <property type="term" value="F:hydrolase activity, hydrolyzing O-glycosyl compounds"/>
    <property type="evidence" value="ECO:0007669"/>
    <property type="project" value="InterPro"/>
</dbReference>
<dbReference type="KEGG" id="haz:A9404_01240"/>
<dbReference type="GO" id="GO:0005978">
    <property type="term" value="P:glycogen biosynthetic process"/>
    <property type="evidence" value="ECO:0007669"/>
    <property type="project" value="UniProtKB-UniRule"/>
</dbReference>
<dbReference type="InterPro" id="IPR037439">
    <property type="entry name" value="Branching_enzy"/>
</dbReference>
<dbReference type="InterPro" id="IPR013780">
    <property type="entry name" value="Glyco_hydro_b"/>
</dbReference>
<dbReference type="AlphaFoldDB" id="A0A191ZE82"/>
<evidence type="ECO:0000256" key="8">
    <source>
        <dbReference type="ARBA" id="ARBA00023056"/>
    </source>
</evidence>
<dbReference type="HAMAP" id="MF_00685">
    <property type="entry name" value="GlgB"/>
    <property type="match status" value="1"/>
</dbReference>
<dbReference type="InterPro" id="IPR017853">
    <property type="entry name" value="GH"/>
</dbReference>
<dbReference type="InterPro" id="IPR044143">
    <property type="entry name" value="GlgB_N_E_set_prok"/>
</dbReference>
<evidence type="ECO:0000256" key="4">
    <source>
        <dbReference type="ARBA" id="ARBA00009000"/>
    </source>
</evidence>
<dbReference type="InterPro" id="IPR006048">
    <property type="entry name" value="A-amylase/branching_C"/>
</dbReference>
<dbReference type="SUPFAM" id="SSF51011">
    <property type="entry name" value="Glycosyl hydrolase domain"/>
    <property type="match status" value="1"/>
</dbReference>
<name>A0A191ZE82_9GAMM</name>